<dbReference type="EMBL" id="JAEVFJ010000046">
    <property type="protein sequence ID" value="KAH8084343.1"/>
    <property type="molecule type" value="Genomic_DNA"/>
</dbReference>
<dbReference type="OrthoDB" id="7486196at2759"/>
<comment type="caution">
    <text evidence="3">The sequence shown here is derived from an EMBL/GenBank/DDBJ whole genome shotgun (WGS) entry which is preliminary data.</text>
</comment>
<gene>
    <name evidence="3" type="ORF">BXZ70DRAFT_900422</name>
</gene>
<dbReference type="Proteomes" id="UP000813824">
    <property type="component" value="Unassembled WGS sequence"/>
</dbReference>
<feature type="domain" description="CFA20" evidence="2">
    <location>
        <begin position="74"/>
        <end position="182"/>
    </location>
</feature>
<proteinExistence type="predicted"/>
<protein>
    <recommendedName>
        <fullName evidence="2">CFA20 domain-containing protein</fullName>
    </recommendedName>
</protein>
<evidence type="ECO:0000256" key="1">
    <source>
        <dbReference type="SAM" id="MobiDB-lite"/>
    </source>
</evidence>
<sequence>MFSTAVQPGLVSLFSSTNEDPLSLFSVASDGTLPTDSFVCLLKDASPDIESPKILVHPHPISSDDEHHNEGYILHQTVLHIQSPTLRTTYIQCGKSANGTGLKHPWIHMQARNMGREWAFEIGIVDRMDREGVVRCSTFQKEPRLKIDVVPPVLLLPLSFPATSAHLLTTWSTITLNLPSLLPHFSSPALSRPAEDDEEQALGDSSDGEGAVGSTSRTRRRSAQVPGGSYSHTSYVKVYANCRLRRIWFTDAGPGSGQDVPWEFQLFGSKIQ</sequence>
<dbReference type="InterPro" id="IPR007714">
    <property type="entry name" value="CFA20_dom"/>
</dbReference>
<dbReference type="Pfam" id="PF05018">
    <property type="entry name" value="CFA20_dom"/>
    <property type="match status" value="1"/>
</dbReference>
<evidence type="ECO:0000259" key="2">
    <source>
        <dbReference type="Pfam" id="PF05018"/>
    </source>
</evidence>
<dbReference type="InterPro" id="IPR040441">
    <property type="entry name" value="CFA20/CFAP20DC"/>
</dbReference>
<organism evidence="3 4">
    <name type="scientific">Cristinia sonorae</name>
    <dbReference type="NCBI Taxonomy" id="1940300"/>
    <lineage>
        <taxon>Eukaryota</taxon>
        <taxon>Fungi</taxon>
        <taxon>Dikarya</taxon>
        <taxon>Basidiomycota</taxon>
        <taxon>Agaricomycotina</taxon>
        <taxon>Agaricomycetes</taxon>
        <taxon>Agaricomycetidae</taxon>
        <taxon>Agaricales</taxon>
        <taxon>Pleurotineae</taxon>
        <taxon>Stephanosporaceae</taxon>
        <taxon>Cristinia</taxon>
    </lineage>
</organism>
<feature type="region of interest" description="Disordered" evidence="1">
    <location>
        <begin position="189"/>
        <end position="229"/>
    </location>
</feature>
<dbReference type="PANTHER" id="PTHR12458">
    <property type="entry name" value="ORF PROTEIN"/>
    <property type="match status" value="1"/>
</dbReference>
<name>A0A8K0UHE2_9AGAR</name>
<reference evidence="3" key="1">
    <citation type="journal article" date="2021" name="New Phytol.">
        <title>Evolutionary innovations through gain and loss of genes in the ectomycorrhizal Boletales.</title>
        <authorList>
            <person name="Wu G."/>
            <person name="Miyauchi S."/>
            <person name="Morin E."/>
            <person name="Kuo A."/>
            <person name="Drula E."/>
            <person name="Varga T."/>
            <person name="Kohler A."/>
            <person name="Feng B."/>
            <person name="Cao Y."/>
            <person name="Lipzen A."/>
            <person name="Daum C."/>
            <person name="Hundley H."/>
            <person name="Pangilinan J."/>
            <person name="Johnson J."/>
            <person name="Barry K."/>
            <person name="LaButti K."/>
            <person name="Ng V."/>
            <person name="Ahrendt S."/>
            <person name="Min B."/>
            <person name="Choi I.G."/>
            <person name="Park H."/>
            <person name="Plett J.M."/>
            <person name="Magnuson J."/>
            <person name="Spatafora J.W."/>
            <person name="Nagy L.G."/>
            <person name="Henrissat B."/>
            <person name="Grigoriev I.V."/>
            <person name="Yang Z.L."/>
            <person name="Xu J."/>
            <person name="Martin F.M."/>
        </authorList>
    </citation>
    <scope>NUCLEOTIDE SEQUENCE</scope>
    <source>
        <strain evidence="3">KKN 215</strain>
    </source>
</reference>
<evidence type="ECO:0000313" key="4">
    <source>
        <dbReference type="Proteomes" id="UP000813824"/>
    </source>
</evidence>
<evidence type="ECO:0000313" key="3">
    <source>
        <dbReference type="EMBL" id="KAH8084343.1"/>
    </source>
</evidence>
<accession>A0A8K0UHE2</accession>
<dbReference type="AlphaFoldDB" id="A0A8K0UHE2"/>
<keyword evidence="4" id="KW-1185">Reference proteome</keyword>